<comment type="subcellular location">
    <subcellularLocation>
        <location evidence="1">Nucleus</location>
    </subcellularLocation>
</comment>
<feature type="compositionally biased region" description="Basic and acidic residues" evidence="5">
    <location>
        <begin position="151"/>
        <end position="162"/>
    </location>
</feature>
<organism evidence="8">
    <name type="scientific">Pneumocystis jirovecii</name>
    <name type="common">Human pneumocystis pneumonia agent</name>
    <dbReference type="NCBI Taxonomy" id="42068"/>
    <lineage>
        <taxon>Eukaryota</taxon>
        <taxon>Fungi</taxon>
        <taxon>Dikarya</taxon>
        <taxon>Ascomycota</taxon>
        <taxon>Taphrinomycotina</taxon>
        <taxon>Pneumocystomycetes</taxon>
        <taxon>Pneumocystaceae</taxon>
        <taxon>Pneumocystis</taxon>
    </lineage>
</organism>
<evidence type="ECO:0000256" key="3">
    <source>
        <dbReference type="ARBA" id="ARBA00023161"/>
    </source>
</evidence>
<dbReference type="InterPro" id="IPR035979">
    <property type="entry name" value="RBD_domain_sf"/>
</dbReference>
<feature type="compositionally biased region" description="Basic and acidic residues" evidence="5">
    <location>
        <begin position="230"/>
        <end position="251"/>
    </location>
</feature>
<dbReference type="PANTHER" id="PTHR13112">
    <property type="entry name" value="UPF3 REGULATOR OF NONSENSE TRANSCRIPTS-LIKE PROTEIN"/>
    <property type="match status" value="1"/>
</dbReference>
<feature type="region of interest" description="Disordered" evidence="5">
    <location>
        <begin position="146"/>
        <end position="167"/>
    </location>
</feature>
<dbReference type="InParanoid" id="L0PC19"/>
<dbReference type="PANTHER" id="PTHR13112:SF0">
    <property type="entry name" value="FI21285P1"/>
    <property type="match status" value="1"/>
</dbReference>
<protein>
    <recommendedName>
        <fullName evidence="6">UPF3 domain-containing protein</fullName>
    </recommendedName>
</protein>
<reference evidence="7 8" key="1">
    <citation type="journal article" date="2012" name="MBio">
        <title>De novo assembly of the Pneumocystis jirovecii genome from a single bronchoalveolar lavage fluid specimen from a patient.</title>
        <authorList>
            <person name="Cisse O.H."/>
            <person name="Pagni M."/>
            <person name="Hauser P.M."/>
        </authorList>
    </citation>
    <scope>NUCLEOTIDE SEQUENCE [LARGE SCALE GENOMIC DNA]</scope>
    <source>
        <strain evidence="7 8">SE8</strain>
    </source>
</reference>
<dbReference type="InterPro" id="IPR039722">
    <property type="entry name" value="Upf3"/>
</dbReference>
<evidence type="ECO:0000256" key="5">
    <source>
        <dbReference type="SAM" id="MobiDB-lite"/>
    </source>
</evidence>
<dbReference type="GO" id="GO:0003729">
    <property type="term" value="F:mRNA binding"/>
    <property type="evidence" value="ECO:0007669"/>
    <property type="project" value="TreeGrafter"/>
</dbReference>
<evidence type="ECO:0000256" key="4">
    <source>
        <dbReference type="ARBA" id="ARBA00023242"/>
    </source>
</evidence>
<evidence type="ECO:0000313" key="8">
    <source>
        <dbReference type="Proteomes" id="UP000010422"/>
    </source>
</evidence>
<comment type="caution">
    <text evidence="7">The sequence shown here is derived from an EMBL/GenBank/DDBJ whole genome shotgun (WGS) entry which is preliminary data.</text>
</comment>
<feature type="domain" description="UPF3" evidence="6">
    <location>
        <begin position="22"/>
        <end position="182"/>
    </location>
</feature>
<feature type="compositionally biased region" description="Basic and acidic residues" evidence="5">
    <location>
        <begin position="321"/>
        <end position="349"/>
    </location>
</feature>
<dbReference type="GO" id="GO:0005737">
    <property type="term" value="C:cytoplasm"/>
    <property type="evidence" value="ECO:0007669"/>
    <property type="project" value="TreeGrafter"/>
</dbReference>
<dbReference type="Gene3D" id="3.30.70.330">
    <property type="match status" value="1"/>
</dbReference>
<evidence type="ECO:0000313" key="7">
    <source>
        <dbReference type="EMBL" id="CCJ29190.1"/>
    </source>
</evidence>
<dbReference type="SUPFAM" id="SSF54928">
    <property type="entry name" value="RNA-binding domain, RBD"/>
    <property type="match status" value="1"/>
</dbReference>
<evidence type="ECO:0000259" key="6">
    <source>
        <dbReference type="Pfam" id="PF03467"/>
    </source>
</evidence>
<proteinExistence type="inferred from homology"/>
<dbReference type="STRING" id="1209962.L0PC19"/>
<dbReference type="GO" id="GO:0005730">
    <property type="term" value="C:nucleolus"/>
    <property type="evidence" value="ECO:0007669"/>
    <property type="project" value="TreeGrafter"/>
</dbReference>
<dbReference type="InterPro" id="IPR005120">
    <property type="entry name" value="UPF3_dom"/>
</dbReference>
<sequence length="395" mass="45969">MEKKTPNIKENTITKRPQPATRLKVVIRYLPPDLSEQTFKELVKEWIDEERVEWSSFYPGKVSSNRNKNDKYARAYIKFKSPEALIAFHKGFGAHLFTDEKGKGQRVLVEFAPFQKVPRLERQKHDARQGTIDDDAEFIAFQETLKNTNKNPEEEAQNKKEEDDMAPIGTITPLIEYLRVQKETATLKSKKKYTSEKKASAQTKADAITTQIKSQGGFGFSRKFNKNKNKSQELESPDARKESSMHPEELFPRQANSYKRIHKNPLKKDSSLTTNSSVKILKPSNRERLYDSNVFNKEKKYDSSQPTKKTESTADSSINKTENEPKKIIKKHDYTKQSSNKESKSHTESFNKPSTFREKKKISQYTDLSFISEVNELKKLRYQEMMFYEHLLMIL</sequence>
<dbReference type="EMBL" id="CAKM01000163">
    <property type="protein sequence ID" value="CCJ29190.1"/>
    <property type="molecule type" value="Genomic_DNA"/>
</dbReference>
<accession>L0PC19</accession>
<dbReference type="GO" id="GO:0045727">
    <property type="term" value="P:positive regulation of translation"/>
    <property type="evidence" value="ECO:0007669"/>
    <property type="project" value="TreeGrafter"/>
</dbReference>
<dbReference type="CDD" id="cd12455">
    <property type="entry name" value="RRM_like_Smg4_UPF3"/>
    <property type="match status" value="1"/>
</dbReference>
<name>L0PC19_PNEJI</name>
<comment type="similarity">
    <text evidence="2">Belongs to the RENT3 family.</text>
</comment>
<dbReference type="Proteomes" id="UP000010422">
    <property type="component" value="Unassembled WGS sequence"/>
</dbReference>
<dbReference type="VEuPathDB" id="FungiDB:PNEJI1_001462"/>
<feature type="region of interest" description="Disordered" evidence="5">
    <location>
        <begin position="217"/>
        <end position="356"/>
    </location>
</feature>
<dbReference type="AlphaFoldDB" id="L0PC19"/>
<evidence type="ECO:0000256" key="1">
    <source>
        <dbReference type="ARBA" id="ARBA00004123"/>
    </source>
</evidence>
<keyword evidence="4" id="KW-0539">Nucleus</keyword>
<gene>
    <name evidence="7" type="ORF">PNEJI1_001462</name>
</gene>
<evidence type="ECO:0000256" key="2">
    <source>
        <dbReference type="ARBA" id="ARBA00005991"/>
    </source>
</evidence>
<dbReference type="GO" id="GO:0000184">
    <property type="term" value="P:nuclear-transcribed mRNA catabolic process, nonsense-mediated decay"/>
    <property type="evidence" value="ECO:0007669"/>
    <property type="project" value="UniProtKB-KW"/>
</dbReference>
<keyword evidence="3" id="KW-0866">Nonsense-mediated mRNA decay</keyword>
<feature type="compositionally biased region" description="Basic and acidic residues" evidence="5">
    <location>
        <begin position="284"/>
        <end position="312"/>
    </location>
</feature>
<dbReference type="InterPro" id="IPR012677">
    <property type="entry name" value="Nucleotide-bd_a/b_plait_sf"/>
</dbReference>
<dbReference type="Pfam" id="PF03467">
    <property type="entry name" value="Smg4_UPF3"/>
    <property type="match status" value="1"/>
</dbReference>